<dbReference type="InterPro" id="IPR001447">
    <property type="entry name" value="Arylamine_N-AcTrfase"/>
</dbReference>
<dbReference type="SUPFAM" id="SSF54001">
    <property type="entry name" value="Cysteine proteinases"/>
    <property type="match status" value="1"/>
</dbReference>
<evidence type="ECO:0000256" key="2">
    <source>
        <dbReference type="SAM" id="MobiDB-lite"/>
    </source>
</evidence>
<evidence type="ECO:0000256" key="1">
    <source>
        <dbReference type="ARBA" id="ARBA00006547"/>
    </source>
</evidence>
<feature type="compositionally biased region" description="Pro residues" evidence="2">
    <location>
        <begin position="253"/>
        <end position="270"/>
    </location>
</feature>
<protein>
    <submittedName>
        <fullName evidence="3">Uncharacterized protein</fullName>
    </submittedName>
</protein>
<comment type="similarity">
    <text evidence="1">Belongs to the arylamine N-acetyltransferase family.</text>
</comment>
<dbReference type="EMBL" id="KV919166">
    <property type="protein sequence ID" value="OSX71136.1"/>
    <property type="molecule type" value="Genomic_DNA"/>
</dbReference>
<accession>A0A1X6NRM0</accession>
<organism evidence="3 4">
    <name type="scientific">Porphyra umbilicalis</name>
    <name type="common">Purple laver</name>
    <name type="synonym">Red alga</name>
    <dbReference type="NCBI Taxonomy" id="2786"/>
    <lineage>
        <taxon>Eukaryota</taxon>
        <taxon>Rhodophyta</taxon>
        <taxon>Bangiophyceae</taxon>
        <taxon>Bangiales</taxon>
        <taxon>Bangiaceae</taxon>
        <taxon>Porphyra</taxon>
    </lineage>
</organism>
<feature type="compositionally biased region" description="Low complexity" evidence="2">
    <location>
        <begin position="414"/>
        <end position="424"/>
    </location>
</feature>
<dbReference type="Proteomes" id="UP000218209">
    <property type="component" value="Unassembled WGS sequence"/>
</dbReference>
<feature type="compositionally biased region" description="Low complexity" evidence="2">
    <location>
        <begin position="200"/>
        <end position="212"/>
    </location>
</feature>
<feature type="compositionally biased region" description="Basic residues" evidence="2">
    <location>
        <begin position="126"/>
        <end position="136"/>
    </location>
</feature>
<feature type="compositionally biased region" description="Pro residues" evidence="2">
    <location>
        <begin position="301"/>
        <end position="315"/>
    </location>
</feature>
<feature type="compositionally biased region" description="Pro residues" evidence="2">
    <location>
        <begin position="163"/>
        <end position="176"/>
    </location>
</feature>
<feature type="region of interest" description="Disordered" evidence="2">
    <location>
        <begin position="1"/>
        <end position="315"/>
    </location>
</feature>
<feature type="compositionally biased region" description="Basic residues" evidence="2">
    <location>
        <begin position="75"/>
        <end position="94"/>
    </location>
</feature>
<dbReference type="InterPro" id="IPR038765">
    <property type="entry name" value="Papain-like_cys_pep_sf"/>
</dbReference>
<feature type="compositionally biased region" description="Low complexity" evidence="2">
    <location>
        <begin position="95"/>
        <end position="107"/>
    </location>
</feature>
<sequence length="616" mass="64563">MGSLYVGVHPPGNPRQSAKSSVSATHSPRADGGRTMQQLERRPERLQTQPPAALHPLAGGTEACRPPARPPARPRSTRSRLIVRWRRRHRRHHCGSGSAAAAAAPPLQHLPPPLYLPPTADDRGRPAGRHRHRCWQQRRPLSMPDARRHQATTGDSRLDANPLTPPPPPARAPPRGGPRGIRQHARVRVASAPTQRRRGTTAATQATRAAPTHLRHSALEPGCAANRRPPFHCSRDRRPRCPRRGLLRVASPLHPPPPSWRSPPPPPPHRPTTTASPPAPSPPPSSSPPTSRASAFTRGRGPPPPPPHGVPPPPTAATLARLQGAHVTAIPFENLTVWGTPRMATTLEAAWAKLVATPRGGWCLEHNALVVAVARALGFAAATPRVGWVLRDGSGAGLAATFGLPPGSGGNSGRRGTCSSRSASPTGGRISSTRGMGGRWRGRCCCGAGGGWGGGEEVDVRPGDEGVGVPVRMPDGVWWRVAPLADVAGGTPLPALPGPVRNYTVVQWAPPATERRETAGGAPDAAGAAGARGASGHGAAGATAIPAPHPPPTPSIGTPSTSLTRRARCRPWRRPPPLSSTCKLTPAARFGSDASSPASPTAGGRWRCSRTAPWRA</sequence>
<feature type="region of interest" description="Disordered" evidence="2">
    <location>
        <begin position="514"/>
        <end position="616"/>
    </location>
</feature>
<dbReference type="GO" id="GO:0016407">
    <property type="term" value="F:acetyltransferase activity"/>
    <property type="evidence" value="ECO:0007669"/>
    <property type="project" value="InterPro"/>
</dbReference>
<feature type="compositionally biased region" description="Polar residues" evidence="2">
    <location>
        <begin position="14"/>
        <end position="26"/>
    </location>
</feature>
<dbReference type="OrthoDB" id="10260017at2759"/>
<proteinExistence type="inferred from homology"/>
<evidence type="ECO:0000313" key="3">
    <source>
        <dbReference type="EMBL" id="OSX71136.1"/>
    </source>
</evidence>
<feature type="compositionally biased region" description="Low complexity" evidence="2">
    <location>
        <begin position="519"/>
        <end position="532"/>
    </location>
</feature>
<feature type="compositionally biased region" description="Pro residues" evidence="2">
    <location>
        <begin position="277"/>
        <end position="287"/>
    </location>
</feature>
<dbReference type="AlphaFoldDB" id="A0A1X6NRM0"/>
<feature type="compositionally biased region" description="Basic residues" evidence="2">
    <location>
        <begin position="235"/>
        <end position="246"/>
    </location>
</feature>
<gene>
    <name evidence="3" type="ORF">BU14_0588s0001</name>
</gene>
<name>A0A1X6NRM0_PORUM</name>
<keyword evidence="4" id="KW-1185">Reference proteome</keyword>
<reference evidence="3 4" key="1">
    <citation type="submission" date="2017-03" db="EMBL/GenBank/DDBJ databases">
        <title>WGS assembly of Porphyra umbilicalis.</title>
        <authorList>
            <person name="Brawley S.H."/>
            <person name="Blouin N.A."/>
            <person name="Ficko-Blean E."/>
            <person name="Wheeler G.L."/>
            <person name="Lohr M."/>
            <person name="Goodson H.V."/>
            <person name="Jenkins J.W."/>
            <person name="Blaby-Haas C.E."/>
            <person name="Helliwell K.E."/>
            <person name="Chan C."/>
            <person name="Marriage T."/>
            <person name="Bhattacharya D."/>
            <person name="Klein A.S."/>
            <person name="Badis Y."/>
            <person name="Brodie J."/>
            <person name="Cao Y."/>
            <person name="Collen J."/>
            <person name="Dittami S.M."/>
            <person name="Gachon C.M."/>
            <person name="Green B.R."/>
            <person name="Karpowicz S."/>
            <person name="Kim J.W."/>
            <person name="Kudahl U."/>
            <person name="Lin S."/>
            <person name="Michel G."/>
            <person name="Mittag M."/>
            <person name="Olson B.J."/>
            <person name="Pangilinan J."/>
            <person name="Peng Y."/>
            <person name="Qiu H."/>
            <person name="Shu S."/>
            <person name="Singer J.T."/>
            <person name="Smith A.G."/>
            <person name="Sprecher B.N."/>
            <person name="Wagner V."/>
            <person name="Wang W."/>
            <person name="Wang Z.-Y."/>
            <person name="Yan J."/>
            <person name="Yarish C."/>
            <person name="Zoeuner-Riek S."/>
            <person name="Zhuang Y."/>
            <person name="Zou Y."/>
            <person name="Lindquist E.A."/>
            <person name="Grimwood J."/>
            <person name="Barry K."/>
            <person name="Rokhsar D.S."/>
            <person name="Schmutz J."/>
            <person name="Stiller J.W."/>
            <person name="Grossman A.R."/>
            <person name="Prochnik S.E."/>
        </authorList>
    </citation>
    <scope>NUCLEOTIDE SEQUENCE [LARGE SCALE GENOMIC DNA]</scope>
    <source>
        <strain evidence="3">4086291</strain>
    </source>
</reference>
<dbReference type="Pfam" id="PF00797">
    <property type="entry name" value="Acetyltransf_2"/>
    <property type="match status" value="1"/>
</dbReference>
<evidence type="ECO:0000313" key="4">
    <source>
        <dbReference type="Proteomes" id="UP000218209"/>
    </source>
</evidence>
<feature type="region of interest" description="Disordered" evidence="2">
    <location>
        <begin position="406"/>
        <end position="436"/>
    </location>
</feature>
<dbReference type="Gene3D" id="3.30.2140.10">
    <property type="entry name" value="Arylamine N-acetyltransferase"/>
    <property type="match status" value="1"/>
</dbReference>